<dbReference type="AlphaFoldDB" id="B5VHS5"/>
<keyword evidence="1" id="KW-1133">Transmembrane helix</keyword>
<evidence type="ECO:0000256" key="1">
    <source>
        <dbReference type="SAM" id="Phobius"/>
    </source>
</evidence>
<keyword evidence="1" id="KW-0472">Membrane</keyword>
<dbReference type="Proteomes" id="UP000008988">
    <property type="component" value="Unassembled WGS sequence"/>
</dbReference>
<evidence type="ECO:0000313" key="3">
    <source>
        <dbReference type="Proteomes" id="UP000008988"/>
    </source>
</evidence>
<name>B5VHS5_YEAS6</name>
<dbReference type="EMBL" id="ABSV01000726">
    <property type="protein sequence ID" value="EDZ72517.1"/>
    <property type="molecule type" value="Genomic_DNA"/>
</dbReference>
<comment type="caution">
    <text evidence="2">The sequence shown here is derived from an EMBL/GenBank/DDBJ whole genome shotgun (WGS) entry which is preliminary data.</text>
</comment>
<evidence type="ECO:0000313" key="2">
    <source>
        <dbReference type="EMBL" id="EDZ72517.1"/>
    </source>
</evidence>
<protein>
    <submittedName>
        <fullName evidence="2">Uncharacterized protein</fullName>
    </submittedName>
</protein>
<accession>B5VHS5</accession>
<feature type="transmembrane region" description="Helical" evidence="1">
    <location>
        <begin position="75"/>
        <end position="97"/>
    </location>
</feature>
<organism evidence="2 3">
    <name type="scientific">Saccharomyces cerevisiae (strain AWRI1631)</name>
    <name type="common">Baker's yeast</name>
    <dbReference type="NCBI Taxonomy" id="545124"/>
    <lineage>
        <taxon>Eukaryota</taxon>
        <taxon>Fungi</taxon>
        <taxon>Dikarya</taxon>
        <taxon>Ascomycota</taxon>
        <taxon>Saccharomycotina</taxon>
        <taxon>Saccharomycetes</taxon>
        <taxon>Saccharomycetales</taxon>
        <taxon>Saccharomycetaceae</taxon>
        <taxon>Saccharomyces</taxon>
    </lineage>
</organism>
<keyword evidence="1" id="KW-0812">Transmembrane</keyword>
<proteinExistence type="predicted"/>
<sequence>MMTAAKRLGLYSALRACSATVFRSNLHPKVTVATMFCSVGTIPDVAEVSFSDSGAALFMSSSLWKVVAGFVPSRFWFSHTCLVFGSNTILFASLNSFKRSSSAIIKKVSLDTPVYVGLEKKNKMQPLLPCFFRRAV</sequence>
<gene>
    <name evidence="2" type="ORF">AWRI1631_52160</name>
</gene>
<reference evidence="2 3" key="1">
    <citation type="journal article" date="2008" name="FEMS Yeast Res.">
        <title>Comparative genome analysis of a Saccharomyces cerevisiae wine strain.</title>
        <authorList>
            <person name="Borneman A.R."/>
            <person name="Forgan A.H."/>
            <person name="Pretorius I.S."/>
            <person name="Chambers P.J."/>
        </authorList>
    </citation>
    <scope>NUCLEOTIDE SEQUENCE [LARGE SCALE GENOMIC DNA]</scope>
    <source>
        <strain evidence="2 3">AWRI1631</strain>
    </source>
</reference>